<keyword evidence="3" id="KW-1185">Reference proteome</keyword>
<proteinExistence type="predicted"/>
<gene>
    <name evidence="2" type="ORF">EYF80_006275</name>
</gene>
<dbReference type="Proteomes" id="UP000314294">
    <property type="component" value="Unassembled WGS sequence"/>
</dbReference>
<name>A0A4Z2J0F3_9TELE</name>
<reference evidence="2 3" key="1">
    <citation type="submission" date="2019-03" db="EMBL/GenBank/DDBJ databases">
        <title>First draft genome of Liparis tanakae, snailfish: a comprehensive survey of snailfish specific genes.</title>
        <authorList>
            <person name="Kim W."/>
            <person name="Song I."/>
            <person name="Jeong J.-H."/>
            <person name="Kim D."/>
            <person name="Kim S."/>
            <person name="Ryu S."/>
            <person name="Song J.Y."/>
            <person name="Lee S.K."/>
        </authorList>
    </citation>
    <scope>NUCLEOTIDE SEQUENCE [LARGE SCALE GENOMIC DNA]</scope>
    <source>
        <tissue evidence="2">Muscle</tissue>
    </source>
</reference>
<dbReference type="EMBL" id="SRLO01000033">
    <property type="protein sequence ID" value="TNN83294.1"/>
    <property type="molecule type" value="Genomic_DNA"/>
</dbReference>
<evidence type="ECO:0000256" key="1">
    <source>
        <dbReference type="SAM" id="Phobius"/>
    </source>
</evidence>
<keyword evidence="1" id="KW-0472">Membrane</keyword>
<evidence type="ECO:0000313" key="3">
    <source>
        <dbReference type="Proteomes" id="UP000314294"/>
    </source>
</evidence>
<comment type="caution">
    <text evidence="2">The sequence shown here is derived from an EMBL/GenBank/DDBJ whole genome shotgun (WGS) entry which is preliminary data.</text>
</comment>
<keyword evidence="1" id="KW-0812">Transmembrane</keyword>
<feature type="transmembrane region" description="Helical" evidence="1">
    <location>
        <begin position="20"/>
        <end position="48"/>
    </location>
</feature>
<evidence type="ECO:0000313" key="2">
    <source>
        <dbReference type="EMBL" id="TNN83294.1"/>
    </source>
</evidence>
<keyword evidence="1" id="KW-1133">Transmembrane helix</keyword>
<protein>
    <submittedName>
        <fullName evidence="2">Uncharacterized protein</fullName>
    </submittedName>
</protein>
<organism evidence="2 3">
    <name type="scientific">Liparis tanakae</name>
    <name type="common">Tanaka's snailfish</name>
    <dbReference type="NCBI Taxonomy" id="230148"/>
    <lineage>
        <taxon>Eukaryota</taxon>
        <taxon>Metazoa</taxon>
        <taxon>Chordata</taxon>
        <taxon>Craniata</taxon>
        <taxon>Vertebrata</taxon>
        <taxon>Euteleostomi</taxon>
        <taxon>Actinopterygii</taxon>
        <taxon>Neopterygii</taxon>
        <taxon>Teleostei</taxon>
        <taxon>Neoteleostei</taxon>
        <taxon>Acanthomorphata</taxon>
        <taxon>Eupercaria</taxon>
        <taxon>Perciformes</taxon>
        <taxon>Cottioidei</taxon>
        <taxon>Cottales</taxon>
        <taxon>Liparidae</taxon>
        <taxon>Liparis</taxon>
    </lineage>
</organism>
<accession>A0A4Z2J0F3</accession>
<sequence>MRRLWFALLRRRKMQRWLEVFRPSLTTKSLTADITIIFITSITTTFFISKATT</sequence>
<dbReference type="AlphaFoldDB" id="A0A4Z2J0F3"/>